<proteinExistence type="inferred from homology"/>
<keyword evidence="6" id="KW-0067">ATP-binding</keyword>
<dbReference type="InterPro" id="IPR035985">
    <property type="entry name" value="Ubiquitin-activating_enz"/>
</dbReference>
<dbReference type="SUPFAM" id="SSF69572">
    <property type="entry name" value="Activating enzymes of the ubiquitin-like proteins"/>
    <property type="match status" value="1"/>
</dbReference>
<evidence type="ECO:0000256" key="3">
    <source>
        <dbReference type="ARBA" id="ARBA00022598"/>
    </source>
</evidence>
<evidence type="ECO:0000256" key="8">
    <source>
        <dbReference type="ARBA" id="ARBA00023136"/>
    </source>
</evidence>
<evidence type="ECO:0000256" key="5">
    <source>
        <dbReference type="ARBA" id="ARBA00022741"/>
    </source>
</evidence>
<keyword evidence="7" id="KW-1133">Transmembrane helix</keyword>
<feature type="domain" description="THIF-type NAD/FAD binding fold" evidence="11">
    <location>
        <begin position="13"/>
        <end position="255"/>
    </location>
</feature>
<dbReference type="OrthoDB" id="9804150at2"/>
<evidence type="ECO:0000256" key="2">
    <source>
        <dbReference type="ARBA" id="ARBA00009919"/>
    </source>
</evidence>
<comment type="caution">
    <text evidence="12">The sequence shown here is derived from an EMBL/GenBank/DDBJ whole genome shotgun (WGS) entry which is preliminary data.</text>
</comment>
<evidence type="ECO:0000256" key="1">
    <source>
        <dbReference type="ARBA" id="ARBA00004167"/>
    </source>
</evidence>
<dbReference type="FunFam" id="3.40.50.720:FF:000096">
    <property type="entry name" value="tRNA cyclic N6-threonylcarbamoyladenosine(37) synthase TcdA"/>
    <property type="match status" value="1"/>
</dbReference>
<evidence type="ECO:0000256" key="6">
    <source>
        <dbReference type="ARBA" id="ARBA00022840"/>
    </source>
</evidence>
<dbReference type="GO" id="GO:0061504">
    <property type="term" value="P:cyclic threonylcarbamoyladenosine biosynthetic process"/>
    <property type="evidence" value="ECO:0007669"/>
    <property type="project" value="TreeGrafter"/>
</dbReference>
<dbReference type="AlphaFoldDB" id="K2IHM0"/>
<name>K2IHM0_9GAMM</name>
<organism evidence="12 13">
    <name type="scientific">Gallaecimonas xiamenensis 3-C-1</name>
    <dbReference type="NCBI Taxonomy" id="745411"/>
    <lineage>
        <taxon>Bacteria</taxon>
        <taxon>Pseudomonadati</taxon>
        <taxon>Pseudomonadota</taxon>
        <taxon>Gammaproteobacteria</taxon>
        <taxon>Enterobacterales</taxon>
        <taxon>Gallaecimonadaceae</taxon>
        <taxon>Gallaecimonas</taxon>
    </lineage>
</organism>
<protein>
    <recommendedName>
        <fullName evidence="9">tRNA threonylcarbamoyladenosine dehydratase</fullName>
    </recommendedName>
    <alternativeName>
        <fullName evidence="10">t(6)A37 dehydratase</fullName>
    </alternativeName>
</protein>
<evidence type="ECO:0000256" key="4">
    <source>
        <dbReference type="ARBA" id="ARBA00022692"/>
    </source>
</evidence>
<dbReference type="Pfam" id="PF00899">
    <property type="entry name" value="ThiF"/>
    <property type="match status" value="1"/>
</dbReference>
<accession>K2IHM0</accession>
<evidence type="ECO:0000256" key="7">
    <source>
        <dbReference type="ARBA" id="ARBA00022989"/>
    </source>
</evidence>
<reference evidence="12 13" key="1">
    <citation type="journal article" date="2012" name="J. Bacteriol.">
        <title>Genome Sequence of Gallaecimonas xiamenensis Type Strain 3-C-1.</title>
        <authorList>
            <person name="Lai Q."/>
            <person name="Wang L."/>
            <person name="Wang W."/>
            <person name="Shao Z."/>
        </authorList>
    </citation>
    <scope>NUCLEOTIDE SEQUENCE [LARGE SCALE GENOMIC DNA]</scope>
    <source>
        <strain evidence="12 13">3-C-1</strain>
    </source>
</reference>
<evidence type="ECO:0000313" key="13">
    <source>
        <dbReference type="Proteomes" id="UP000006755"/>
    </source>
</evidence>
<dbReference type="InterPro" id="IPR000594">
    <property type="entry name" value="ThiF_NAD_FAD-bd"/>
</dbReference>
<evidence type="ECO:0000259" key="11">
    <source>
        <dbReference type="Pfam" id="PF00899"/>
    </source>
</evidence>
<comment type="similarity">
    <text evidence="2">Belongs to the HesA/MoeB/ThiF family.</text>
</comment>
<dbReference type="InterPro" id="IPR045886">
    <property type="entry name" value="ThiF/MoeB/HesA"/>
</dbReference>
<keyword evidence="4" id="KW-0812">Transmembrane</keyword>
<dbReference type="STRING" id="745411.B3C1_14947"/>
<keyword evidence="3" id="KW-0436">Ligase</keyword>
<keyword evidence="8" id="KW-0472">Membrane</keyword>
<comment type="subcellular location">
    <subcellularLocation>
        <location evidence="1">Membrane</location>
        <topology evidence="1">Single-pass membrane protein</topology>
    </subcellularLocation>
</comment>
<dbReference type="eggNOG" id="COG1179">
    <property type="taxonomic scope" value="Bacteria"/>
</dbReference>
<dbReference type="EMBL" id="AMRI01000023">
    <property type="protein sequence ID" value="EKE69601.1"/>
    <property type="molecule type" value="Genomic_DNA"/>
</dbReference>
<dbReference type="Gene3D" id="3.40.50.720">
    <property type="entry name" value="NAD(P)-binding Rossmann-like Domain"/>
    <property type="match status" value="1"/>
</dbReference>
<evidence type="ECO:0000256" key="10">
    <source>
        <dbReference type="ARBA" id="ARBA00083375"/>
    </source>
</evidence>
<keyword evidence="13" id="KW-1185">Reference proteome</keyword>
<gene>
    <name evidence="12" type="ORF">B3C1_14947</name>
</gene>
<keyword evidence="5" id="KW-0547">Nucleotide-binding</keyword>
<dbReference type="GO" id="GO:0008641">
    <property type="term" value="F:ubiquitin-like modifier activating enzyme activity"/>
    <property type="evidence" value="ECO:0007669"/>
    <property type="project" value="InterPro"/>
</dbReference>
<dbReference type="Proteomes" id="UP000006755">
    <property type="component" value="Unassembled WGS sequence"/>
</dbReference>
<dbReference type="NCBIfam" id="NF011696">
    <property type="entry name" value="PRK15116.1"/>
    <property type="match status" value="1"/>
</dbReference>
<dbReference type="GO" id="GO:0016020">
    <property type="term" value="C:membrane"/>
    <property type="evidence" value="ECO:0007669"/>
    <property type="project" value="UniProtKB-SubCell"/>
</dbReference>
<evidence type="ECO:0000313" key="12">
    <source>
        <dbReference type="EMBL" id="EKE69601.1"/>
    </source>
</evidence>
<dbReference type="PANTHER" id="PTHR43267">
    <property type="entry name" value="TRNA THREONYLCARBAMOYLADENOSINE DEHYDRATASE"/>
    <property type="match status" value="1"/>
</dbReference>
<dbReference type="RefSeq" id="WP_008485844.1">
    <property type="nucleotide sequence ID" value="NZ_AMRI01000023.1"/>
</dbReference>
<dbReference type="GO" id="GO:0061503">
    <property type="term" value="F:tRNA threonylcarbamoyladenosine dehydratase"/>
    <property type="evidence" value="ECO:0007669"/>
    <property type="project" value="TreeGrafter"/>
</dbReference>
<dbReference type="GO" id="GO:0005524">
    <property type="term" value="F:ATP binding"/>
    <property type="evidence" value="ECO:0007669"/>
    <property type="project" value="UniProtKB-KW"/>
</dbReference>
<evidence type="ECO:0000256" key="9">
    <source>
        <dbReference type="ARBA" id="ARBA00074884"/>
    </source>
</evidence>
<dbReference type="CDD" id="cd00755">
    <property type="entry name" value="YgdL_like"/>
    <property type="match status" value="1"/>
</dbReference>
<dbReference type="PATRIC" id="fig|745411.4.peg.2942"/>
<sequence>MSDFDTRFGGIIRLYGVSGATILKNSHIFVAGIGGVGTWVAEALARSGVGAITLVDMDDVCTTNTNRQIHALTSTIGRPKTEVMAERIRLINPECQVTAVDDFVTPDNVAELLAPGFDYVIDATDSLGAKAAMIAYCKRNKLRIITIGGAGGQVDPTQVQVADLTKTIQDPLARKLKERLRRNYHFSKTRKFGVDCVFSSEALKYPKPDGSVCAAKQTEGSMRMDCTSGFGASMAVTATFGLVAVARVIEKLTGVKA</sequence>
<dbReference type="PANTHER" id="PTHR43267:SF1">
    <property type="entry name" value="TRNA THREONYLCARBAMOYLADENOSINE DEHYDRATASE"/>
    <property type="match status" value="1"/>
</dbReference>